<accession>A0A0A9HLV5</accession>
<evidence type="ECO:0000256" key="1">
    <source>
        <dbReference type="SAM" id="MobiDB-lite"/>
    </source>
</evidence>
<name>A0A0A9HLV5_ARUDO</name>
<reference evidence="2" key="1">
    <citation type="submission" date="2014-09" db="EMBL/GenBank/DDBJ databases">
        <authorList>
            <person name="Magalhaes I.L.F."/>
            <person name="Oliveira U."/>
            <person name="Santos F.R."/>
            <person name="Vidigal T.H.D.A."/>
            <person name="Brescovit A.D."/>
            <person name="Santos A.J."/>
        </authorList>
    </citation>
    <scope>NUCLEOTIDE SEQUENCE</scope>
    <source>
        <tissue evidence="2">Shoot tissue taken approximately 20 cm above the soil surface</tissue>
    </source>
</reference>
<feature type="region of interest" description="Disordered" evidence="1">
    <location>
        <begin position="24"/>
        <end position="62"/>
    </location>
</feature>
<proteinExistence type="predicted"/>
<dbReference type="AlphaFoldDB" id="A0A0A9HLV5"/>
<reference evidence="2" key="2">
    <citation type="journal article" date="2015" name="Data Brief">
        <title>Shoot transcriptome of the giant reed, Arundo donax.</title>
        <authorList>
            <person name="Barrero R.A."/>
            <person name="Guerrero F.D."/>
            <person name="Moolhuijzen P."/>
            <person name="Goolsby J.A."/>
            <person name="Tidwell J."/>
            <person name="Bellgard S.E."/>
            <person name="Bellgard M.I."/>
        </authorList>
    </citation>
    <scope>NUCLEOTIDE SEQUENCE</scope>
    <source>
        <tissue evidence="2">Shoot tissue taken approximately 20 cm above the soil surface</tissue>
    </source>
</reference>
<protein>
    <submittedName>
        <fullName evidence="2">Uncharacterized protein</fullName>
    </submittedName>
</protein>
<dbReference type="EMBL" id="GBRH01161062">
    <property type="protein sequence ID" value="JAE36834.1"/>
    <property type="molecule type" value="Transcribed_RNA"/>
</dbReference>
<organism evidence="2">
    <name type="scientific">Arundo donax</name>
    <name type="common">Giant reed</name>
    <name type="synonym">Donax arundinaceus</name>
    <dbReference type="NCBI Taxonomy" id="35708"/>
    <lineage>
        <taxon>Eukaryota</taxon>
        <taxon>Viridiplantae</taxon>
        <taxon>Streptophyta</taxon>
        <taxon>Embryophyta</taxon>
        <taxon>Tracheophyta</taxon>
        <taxon>Spermatophyta</taxon>
        <taxon>Magnoliopsida</taxon>
        <taxon>Liliopsida</taxon>
        <taxon>Poales</taxon>
        <taxon>Poaceae</taxon>
        <taxon>PACMAD clade</taxon>
        <taxon>Arundinoideae</taxon>
        <taxon>Arundineae</taxon>
        <taxon>Arundo</taxon>
    </lineage>
</organism>
<evidence type="ECO:0000313" key="2">
    <source>
        <dbReference type="EMBL" id="JAE36834.1"/>
    </source>
</evidence>
<sequence>MIGDRSADRGCAVAAERDGDLLRQLGFRPGASPSAARGARDTGEAQGLEGLRGGGTSPLRRGREGRRIGFKAEAEVAFQPLALPPPAIAVGKGKAAAR</sequence>